<accession>A0A6H5HKA6</accession>
<name>A0A6H5HKA6_9HEMI</name>
<comment type="similarity">
    <text evidence="2">Belongs to the major royal jelly protein family.</text>
</comment>
<dbReference type="AlphaFoldDB" id="A0A6H5HKA6"/>
<feature type="non-terminal residue" evidence="5">
    <location>
        <position position="54"/>
    </location>
</feature>
<dbReference type="EMBL" id="CADCXU010031606">
    <property type="protein sequence ID" value="CAB0017586.1"/>
    <property type="molecule type" value="Genomic_DNA"/>
</dbReference>
<evidence type="ECO:0000256" key="3">
    <source>
        <dbReference type="ARBA" id="ARBA00022525"/>
    </source>
</evidence>
<protein>
    <recommendedName>
        <fullName evidence="7">Bee-milk protein</fullName>
    </recommendedName>
</protein>
<dbReference type="InterPro" id="IPR011042">
    <property type="entry name" value="6-blade_b-propeller_TolB-like"/>
</dbReference>
<organism evidence="5 6">
    <name type="scientific">Nesidiocoris tenuis</name>
    <dbReference type="NCBI Taxonomy" id="355587"/>
    <lineage>
        <taxon>Eukaryota</taxon>
        <taxon>Metazoa</taxon>
        <taxon>Ecdysozoa</taxon>
        <taxon>Arthropoda</taxon>
        <taxon>Hexapoda</taxon>
        <taxon>Insecta</taxon>
        <taxon>Pterygota</taxon>
        <taxon>Neoptera</taxon>
        <taxon>Paraneoptera</taxon>
        <taxon>Hemiptera</taxon>
        <taxon>Heteroptera</taxon>
        <taxon>Panheteroptera</taxon>
        <taxon>Cimicomorpha</taxon>
        <taxon>Miridae</taxon>
        <taxon>Dicyphina</taxon>
        <taxon>Nesidiocoris</taxon>
    </lineage>
</organism>
<evidence type="ECO:0000313" key="5">
    <source>
        <dbReference type="EMBL" id="CAB0017586.1"/>
    </source>
</evidence>
<dbReference type="Pfam" id="PF03022">
    <property type="entry name" value="MRJP"/>
    <property type="match status" value="1"/>
</dbReference>
<dbReference type="Proteomes" id="UP000479000">
    <property type="component" value="Unassembled WGS sequence"/>
</dbReference>
<sequence length="54" mass="5951">MEFRLLEGGRKSQAAAQAMTPSGVLFFGLVTENSIACWNSRLSYSDDNIIRVAK</sequence>
<keyword evidence="6" id="KW-1185">Reference proteome</keyword>
<dbReference type="OrthoDB" id="8184345at2759"/>
<dbReference type="EMBL" id="CADCXU010031605">
    <property type="protein sequence ID" value="CAB0017585.1"/>
    <property type="molecule type" value="Genomic_DNA"/>
</dbReference>
<dbReference type="PRINTS" id="PR01366">
    <property type="entry name" value="ROYALJELLY"/>
</dbReference>
<dbReference type="InterPro" id="IPR017996">
    <property type="entry name" value="MRJP/yellow-related"/>
</dbReference>
<dbReference type="GO" id="GO:0005576">
    <property type="term" value="C:extracellular region"/>
    <property type="evidence" value="ECO:0007669"/>
    <property type="project" value="UniProtKB-SubCell"/>
</dbReference>
<comment type="subcellular location">
    <subcellularLocation>
        <location evidence="1">Secreted</location>
    </subcellularLocation>
</comment>
<evidence type="ECO:0000256" key="2">
    <source>
        <dbReference type="ARBA" id="ARBA00009127"/>
    </source>
</evidence>
<evidence type="ECO:0000256" key="1">
    <source>
        <dbReference type="ARBA" id="ARBA00004613"/>
    </source>
</evidence>
<evidence type="ECO:0000313" key="6">
    <source>
        <dbReference type="Proteomes" id="UP000479000"/>
    </source>
</evidence>
<proteinExistence type="inferred from homology"/>
<dbReference type="Gene3D" id="2.120.10.30">
    <property type="entry name" value="TolB, C-terminal domain"/>
    <property type="match status" value="1"/>
</dbReference>
<gene>
    <name evidence="4" type="ORF">NTEN_LOCUS21569</name>
    <name evidence="5" type="ORF">NTEN_LOCUS21570</name>
</gene>
<evidence type="ECO:0008006" key="7">
    <source>
        <dbReference type="Google" id="ProtNLM"/>
    </source>
</evidence>
<reference evidence="5 6" key="1">
    <citation type="submission" date="2020-02" db="EMBL/GenBank/DDBJ databases">
        <authorList>
            <person name="Ferguson B K."/>
        </authorList>
    </citation>
    <scope>NUCLEOTIDE SEQUENCE [LARGE SCALE GENOMIC DNA]</scope>
</reference>
<evidence type="ECO:0000313" key="4">
    <source>
        <dbReference type="EMBL" id="CAB0017585.1"/>
    </source>
</evidence>
<keyword evidence="3" id="KW-0964">Secreted</keyword>